<name>A0A699ZT21_HAELA</name>
<keyword evidence="5" id="KW-0966">Cell projection</keyword>
<reference evidence="7 8" key="1">
    <citation type="submission" date="2020-02" db="EMBL/GenBank/DDBJ databases">
        <title>Draft genome sequence of Haematococcus lacustris strain NIES-144.</title>
        <authorList>
            <person name="Morimoto D."/>
            <person name="Nakagawa S."/>
            <person name="Yoshida T."/>
            <person name="Sawayama S."/>
        </authorList>
    </citation>
    <scope>NUCLEOTIDE SEQUENCE [LARGE SCALE GENOMIC DNA]</scope>
    <source>
        <strain evidence="7 8">NIES-144</strain>
    </source>
</reference>
<keyword evidence="8" id="KW-1185">Reference proteome</keyword>
<dbReference type="PANTHER" id="PTHR23053:SF0">
    <property type="entry name" value="HYDROCEPHALUS-INDUCING PROTEIN HOMOLOG"/>
    <property type="match status" value="1"/>
</dbReference>
<sequence length="536" mass="58311">FAPQEERSYNYNVVCKVANKPTRLTLNVKGEGYALHDALVLEGAEGLSTPLAANAVNPLDFGQVIVNERSVRSLALVNTGSLAYDFVWDLGSNPRLSVKPLTGTVGKGERVPVELAYHPHGPDKLRDYTVTCQVHVRLDDGTPAPTYITAVPVPVAVELKPKTPPGKPGKAIAEQGPVNKILTEGVVFERLLLGRKDSKTFIITNPGLLPIKWRLTGVEGLPKELVVSPVSASKRLALENTGDVGTKYSWDNKGLGPHFTIAPEEGFLAPGQTVRLDVTFRPQAVSPDIRVERVRCTVEGGSNLALTLTGACVTTVPQAEPVNFACAVRSSTTQTVNLSNPSSSPWQLRPVLSNDFFSGPEYVDVSAYSKAAYVITYRPLTMSSPDQPHEGSVFFPIPDGTGLLHRLVGRAEAPVPEGRIEKSITAKQQHTELLRVSNWLSRQQRFKVTIQRKAVDKATVLEGPEYIDVPAHSSKDYKLSVYSYTASVSQAVVTFKNESSGEYTFYELKLSASPAARQGELVLECPCVSMFFLESQ</sequence>
<evidence type="ECO:0000313" key="8">
    <source>
        <dbReference type="Proteomes" id="UP000485058"/>
    </source>
</evidence>
<evidence type="ECO:0000259" key="6">
    <source>
        <dbReference type="Pfam" id="PF22544"/>
    </source>
</evidence>
<feature type="domain" description="HYDIN/VesB/CFA65-like Ig-like" evidence="6">
    <location>
        <begin position="231"/>
        <end position="310"/>
    </location>
</feature>
<proteinExistence type="predicted"/>
<dbReference type="InterPro" id="IPR033305">
    <property type="entry name" value="Hydin-like"/>
</dbReference>
<dbReference type="EMBL" id="BLLF01002830">
    <property type="protein sequence ID" value="GFH25491.1"/>
    <property type="molecule type" value="Genomic_DNA"/>
</dbReference>
<evidence type="ECO:0000256" key="5">
    <source>
        <dbReference type="ARBA" id="ARBA00023273"/>
    </source>
</evidence>
<dbReference type="InterPro" id="IPR013783">
    <property type="entry name" value="Ig-like_fold"/>
</dbReference>
<organism evidence="7 8">
    <name type="scientific">Haematococcus lacustris</name>
    <name type="common">Green alga</name>
    <name type="synonym">Haematococcus pluvialis</name>
    <dbReference type="NCBI Taxonomy" id="44745"/>
    <lineage>
        <taxon>Eukaryota</taxon>
        <taxon>Viridiplantae</taxon>
        <taxon>Chlorophyta</taxon>
        <taxon>core chlorophytes</taxon>
        <taxon>Chlorophyceae</taxon>
        <taxon>CS clade</taxon>
        <taxon>Chlamydomonadales</taxon>
        <taxon>Haematococcaceae</taxon>
        <taxon>Haematococcus</taxon>
    </lineage>
</organism>
<keyword evidence="4" id="KW-0969">Cilium</keyword>
<evidence type="ECO:0000256" key="1">
    <source>
        <dbReference type="ARBA" id="ARBA00004138"/>
    </source>
</evidence>
<dbReference type="AlphaFoldDB" id="A0A699ZT21"/>
<gene>
    <name evidence="7" type="ORF">HaLaN_23467</name>
</gene>
<evidence type="ECO:0000313" key="7">
    <source>
        <dbReference type="EMBL" id="GFH25491.1"/>
    </source>
</evidence>
<dbReference type="GO" id="GO:0003341">
    <property type="term" value="P:cilium movement"/>
    <property type="evidence" value="ECO:0007669"/>
    <property type="project" value="TreeGrafter"/>
</dbReference>
<keyword evidence="3" id="KW-0963">Cytoplasm</keyword>
<evidence type="ECO:0000256" key="3">
    <source>
        <dbReference type="ARBA" id="ARBA00022490"/>
    </source>
</evidence>
<dbReference type="GO" id="GO:0005930">
    <property type="term" value="C:axoneme"/>
    <property type="evidence" value="ECO:0007669"/>
    <property type="project" value="TreeGrafter"/>
</dbReference>
<accession>A0A699ZT21</accession>
<dbReference type="Gene3D" id="2.60.40.10">
    <property type="entry name" value="Immunoglobulins"/>
    <property type="match status" value="2"/>
</dbReference>
<dbReference type="PANTHER" id="PTHR23053">
    <property type="entry name" value="DLEC1 DELETED IN LUNG AND ESOPHAGEAL CANCER 1"/>
    <property type="match status" value="1"/>
</dbReference>
<dbReference type="Pfam" id="PF22544">
    <property type="entry name" value="HYDIN_VesB_CFA65-like_Ig"/>
    <property type="match status" value="1"/>
</dbReference>
<comment type="subcellular location">
    <subcellularLocation>
        <location evidence="1">Cell projection</location>
        <location evidence="1">Cilium</location>
    </subcellularLocation>
    <subcellularLocation>
        <location evidence="2">Cytoplasm</location>
    </subcellularLocation>
</comment>
<protein>
    <recommendedName>
        <fullName evidence="6">HYDIN/VesB/CFA65-like Ig-like domain-containing protein</fullName>
    </recommendedName>
</protein>
<dbReference type="GO" id="GO:1904158">
    <property type="term" value="P:axonemal central apparatus assembly"/>
    <property type="evidence" value="ECO:0007669"/>
    <property type="project" value="TreeGrafter"/>
</dbReference>
<comment type="caution">
    <text evidence="7">The sequence shown here is derived from an EMBL/GenBank/DDBJ whole genome shotgun (WGS) entry which is preliminary data.</text>
</comment>
<dbReference type="InterPro" id="IPR053879">
    <property type="entry name" value="HYDIN_VesB_CFA65-like_Ig"/>
</dbReference>
<feature type="non-terminal residue" evidence="7">
    <location>
        <position position="1"/>
    </location>
</feature>
<dbReference type="Proteomes" id="UP000485058">
    <property type="component" value="Unassembled WGS sequence"/>
</dbReference>
<evidence type="ECO:0000256" key="2">
    <source>
        <dbReference type="ARBA" id="ARBA00004496"/>
    </source>
</evidence>
<evidence type="ECO:0000256" key="4">
    <source>
        <dbReference type="ARBA" id="ARBA00023069"/>
    </source>
</evidence>